<evidence type="ECO:0000313" key="2">
    <source>
        <dbReference type="EMBL" id="CCF85160.1"/>
    </source>
</evidence>
<feature type="transmembrane region" description="Helical" evidence="1">
    <location>
        <begin position="37"/>
        <end position="56"/>
    </location>
</feature>
<keyword evidence="1" id="KW-0812">Transmembrane</keyword>
<protein>
    <submittedName>
        <fullName evidence="2">Uncharacterized protein</fullName>
    </submittedName>
</protein>
<evidence type="ECO:0000256" key="1">
    <source>
        <dbReference type="SAM" id="Phobius"/>
    </source>
</evidence>
<gene>
    <name evidence="2" type="ORF">NITHO_4580002</name>
</gene>
<dbReference type="Proteomes" id="UP000004221">
    <property type="component" value="Unassembled WGS sequence"/>
</dbReference>
<dbReference type="EMBL" id="CAGS01000399">
    <property type="protein sequence ID" value="CCF85160.1"/>
    <property type="molecule type" value="Genomic_DNA"/>
</dbReference>
<accession>I4EKE8</accession>
<sequence length="62" mass="7041">MDAMKHPWRYAAVVGVVVGTTYGLLDGISGRSIQSTLLHATFTAMSWFLIWGFLGWRRARKR</sequence>
<keyword evidence="1" id="KW-0472">Membrane</keyword>
<name>I4EKE8_9BACT</name>
<reference evidence="2 3" key="1">
    <citation type="journal article" date="2012" name="ISME J.">
        <title>Nitrification expanded: discovery, physiology and genomics of a nitrite-oxidizing bacterium from the phylum Chloroflexi.</title>
        <authorList>
            <person name="Sorokin D.Y."/>
            <person name="Lucker S."/>
            <person name="Vejmelkova D."/>
            <person name="Kostrikina N.A."/>
            <person name="Kleerebezem R."/>
            <person name="Rijpstra W.I."/>
            <person name="Damste J.S."/>
            <person name="Le Paslier D."/>
            <person name="Muyzer G."/>
            <person name="Wagner M."/>
            <person name="van Loosdrecht M.C."/>
            <person name="Daims H."/>
        </authorList>
    </citation>
    <scope>NUCLEOTIDE SEQUENCE [LARGE SCALE GENOMIC DNA]</scope>
    <source>
        <strain evidence="3">none</strain>
    </source>
</reference>
<keyword evidence="3" id="KW-1185">Reference proteome</keyword>
<feature type="transmembrane region" description="Helical" evidence="1">
    <location>
        <begin position="7"/>
        <end position="25"/>
    </location>
</feature>
<dbReference type="AlphaFoldDB" id="I4EKE8"/>
<organism evidence="2 3">
    <name type="scientific">Nitrolancea hollandica Lb</name>
    <dbReference type="NCBI Taxonomy" id="1129897"/>
    <lineage>
        <taxon>Bacteria</taxon>
        <taxon>Pseudomonadati</taxon>
        <taxon>Thermomicrobiota</taxon>
        <taxon>Thermomicrobia</taxon>
        <taxon>Sphaerobacterales</taxon>
        <taxon>Sphaerobacterineae</taxon>
        <taxon>Sphaerobacteraceae</taxon>
        <taxon>Nitrolancea</taxon>
    </lineage>
</organism>
<keyword evidence="1" id="KW-1133">Transmembrane helix</keyword>
<comment type="caution">
    <text evidence="2">The sequence shown here is derived from an EMBL/GenBank/DDBJ whole genome shotgun (WGS) entry which is preliminary data.</text>
</comment>
<evidence type="ECO:0000313" key="3">
    <source>
        <dbReference type="Proteomes" id="UP000004221"/>
    </source>
</evidence>
<proteinExistence type="predicted"/>